<protein>
    <submittedName>
        <fullName evidence="1">Uncharacterized protein</fullName>
    </submittedName>
</protein>
<proteinExistence type="predicted"/>
<name>A0A448XEL6_9PLAT</name>
<evidence type="ECO:0000313" key="1">
    <source>
        <dbReference type="EMBL" id="VEL34693.1"/>
    </source>
</evidence>
<evidence type="ECO:0000313" key="2">
    <source>
        <dbReference type="Proteomes" id="UP000784294"/>
    </source>
</evidence>
<accession>A0A448XEL6</accession>
<dbReference type="AlphaFoldDB" id="A0A448XEL6"/>
<dbReference type="Proteomes" id="UP000784294">
    <property type="component" value="Unassembled WGS sequence"/>
</dbReference>
<keyword evidence="2" id="KW-1185">Reference proteome</keyword>
<comment type="caution">
    <text evidence="1">The sequence shown here is derived from an EMBL/GenBank/DDBJ whole genome shotgun (WGS) entry which is preliminary data.</text>
</comment>
<dbReference type="EMBL" id="CAAALY010248182">
    <property type="protein sequence ID" value="VEL34693.1"/>
    <property type="molecule type" value="Genomic_DNA"/>
</dbReference>
<reference evidence="1" key="1">
    <citation type="submission" date="2018-11" db="EMBL/GenBank/DDBJ databases">
        <authorList>
            <consortium name="Pathogen Informatics"/>
        </authorList>
    </citation>
    <scope>NUCLEOTIDE SEQUENCE</scope>
</reference>
<sequence>MSRPANGSSKHARVVARPMTPTLTGSGATRAFGGPVAIPEALQSCCRLALRCLAPPDMPVVTTEAEPFADPAVWRQLPAYQRRYHNWLLTHYGEPKVLTLDATAPTGKLESAFCMSSALSADEGFEPWPWLREDHLPPGPPDCLCPTGLNLCPHNRPLVGQTTTSDWPDK</sequence>
<organism evidence="1 2">
    <name type="scientific">Protopolystoma xenopodis</name>
    <dbReference type="NCBI Taxonomy" id="117903"/>
    <lineage>
        <taxon>Eukaryota</taxon>
        <taxon>Metazoa</taxon>
        <taxon>Spiralia</taxon>
        <taxon>Lophotrochozoa</taxon>
        <taxon>Platyhelminthes</taxon>
        <taxon>Monogenea</taxon>
        <taxon>Polyopisthocotylea</taxon>
        <taxon>Polystomatidea</taxon>
        <taxon>Polystomatidae</taxon>
        <taxon>Protopolystoma</taxon>
    </lineage>
</organism>
<gene>
    <name evidence="1" type="ORF">PXEA_LOCUS28133</name>
</gene>